<accession>A0ABP8JCC6</accession>
<dbReference type="InterPro" id="IPR035919">
    <property type="entry name" value="EAL_sf"/>
</dbReference>
<evidence type="ECO:0000313" key="2">
    <source>
        <dbReference type="EMBL" id="GAA4388330.1"/>
    </source>
</evidence>
<evidence type="ECO:0000313" key="3">
    <source>
        <dbReference type="Proteomes" id="UP001500642"/>
    </source>
</evidence>
<proteinExistence type="predicted"/>
<evidence type="ECO:0000259" key="1">
    <source>
        <dbReference type="Pfam" id="PF00563"/>
    </source>
</evidence>
<organism evidence="2 3">
    <name type="scientific">Brevibacterium pityocampae</name>
    <dbReference type="NCBI Taxonomy" id="506594"/>
    <lineage>
        <taxon>Bacteria</taxon>
        <taxon>Bacillati</taxon>
        <taxon>Actinomycetota</taxon>
        <taxon>Actinomycetes</taxon>
        <taxon>Micrococcales</taxon>
        <taxon>Brevibacteriaceae</taxon>
        <taxon>Brevibacterium</taxon>
    </lineage>
</organism>
<dbReference type="RefSeq" id="WP_265809679.1">
    <property type="nucleotide sequence ID" value="NZ_BAABGL010000006.1"/>
</dbReference>
<keyword evidence="3" id="KW-1185">Reference proteome</keyword>
<gene>
    <name evidence="2" type="ORF">GCM10023167_12970</name>
</gene>
<dbReference type="EMBL" id="BAABGL010000006">
    <property type="protein sequence ID" value="GAA4388330.1"/>
    <property type="molecule type" value="Genomic_DNA"/>
</dbReference>
<dbReference type="Gene3D" id="3.20.20.450">
    <property type="entry name" value="EAL domain"/>
    <property type="match status" value="1"/>
</dbReference>
<dbReference type="Proteomes" id="UP001500642">
    <property type="component" value="Unassembled WGS sequence"/>
</dbReference>
<feature type="domain" description="EAL" evidence="1">
    <location>
        <begin position="12"/>
        <end position="235"/>
    </location>
</feature>
<protein>
    <recommendedName>
        <fullName evidence="1">EAL domain-containing protein</fullName>
    </recommendedName>
</protein>
<sequence>MQTDSVDTSTAELERLIRSGLIDTHFAPVVDRFTGEPAGYTLQHLEHGSEDGTGSASARLRADIRASQLIGDFDASLRSIGLRAAEAAGLPTHTRLFLQAEPESLVTVEDRTDEPDRSVILQLHPERIAASPAAVLRSVRLARSQGWGIGMEEIGVDLATAAFLPLVNPSVVTLHPGVLDITDTAHLAELIRLLHAHTERTGGVIMATGVRHEDDLEMVRALGVRFVTGPLYGGPSTAPEPLTNPPEDPLADHFSRNAAVQGTPFSATRALRRDPLVMDEPLLTAQMQSLQRRALASGGESSVVIGVFGEDQELITATRENFSVLSGSAGFVAALSGGFEEPPIPGVRSGMVDASDPLRREYAVIVVGSDWSAMVAASRRSDPGPDGRVEYDVYVTSERYTCVDAARGVLSRIRPLG</sequence>
<reference evidence="3" key="1">
    <citation type="journal article" date="2019" name="Int. J. Syst. Evol. Microbiol.">
        <title>The Global Catalogue of Microorganisms (GCM) 10K type strain sequencing project: providing services to taxonomists for standard genome sequencing and annotation.</title>
        <authorList>
            <consortium name="The Broad Institute Genomics Platform"/>
            <consortium name="The Broad Institute Genome Sequencing Center for Infectious Disease"/>
            <person name="Wu L."/>
            <person name="Ma J."/>
        </authorList>
    </citation>
    <scope>NUCLEOTIDE SEQUENCE [LARGE SCALE GENOMIC DNA]</scope>
    <source>
        <strain evidence="3">JCM 17808</strain>
    </source>
</reference>
<dbReference type="InterPro" id="IPR001633">
    <property type="entry name" value="EAL_dom"/>
</dbReference>
<dbReference type="Pfam" id="PF00563">
    <property type="entry name" value="EAL"/>
    <property type="match status" value="1"/>
</dbReference>
<name>A0ABP8JCC6_9MICO</name>
<dbReference type="SUPFAM" id="SSF141868">
    <property type="entry name" value="EAL domain-like"/>
    <property type="match status" value="1"/>
</dbReference>
<comment type="caution">
    <text evidence="2">The sequence shown here is derived from an EMBL/GenBank/DDBJ whole genome shotgun (WGS) entry which is preliminary data.</text>
</comment>